<evidence type="ECO:0000313" key="8">
    <source>
        <dbReference type="EMBL" id="SHN15451.1"/>
    </source>
</evidence>
<evidence type="ECO:0000256" key="2">
    <source>
        <dbReference type="ARBA" id="ARBA00010742"/>
    </source>
</evidence>
<dbReference type="STRING" id="310782.SAMN05216499_12313"/>
<feature type="domain" description="Solute-binding protein family 3/N-terminal" evidence="7">
    <location>
        <begin position="53"/>
        <end position="264"/>
    </location>
</feature>
<gene>
    <name evidence="8" type="ORF">SAMN05216499_12313</name>
</gene>
<dbReference type="Proteomes" id="UP000184111">
    <property type="component" value="Unassembled WGS sequence"/>
</dbReference>
<evidence type="ECO:0000256" key="6">
    <source>
        <dbReference type="SAM" id="SignalP"/>
    </source>
</evidence>
<evidence type="ECO:0000256" key="5">
    <source>
        <dbReference type="SAM" id="MobiDB-lite"/>
    </source>
</evidence>
<reference evidence="8 9" key="1">
    <citation type="submission" date="2016-11" db="EMBL/GenBank/DDBJ databases">
        <authorList>
            <person name="Jaros S."/>
            <person name="Januszkiewicz K."/>
            <person name="Wedrychowicz H."/>
        </authorList>
    </citation>
    <scope>NUCLEOTIDE SEQUENCE [LARGE SCALE GENOMIC DNA]</scope>
    <source>
        <strain evidence="8 9">CGMCC 4.2025</strain>
    </source>
</reference>
<dbReference type="GO" id="GO:0042597">
    <property type="term" value="C:periplasmic space"/>
    <property type="evidence" value="ECO:0007669"/>
    <property type="project" value="UniProtKB-SubCell"/>
</dbReference>
<dbReference type="GO" id="GO:0042626">
    <property type="term" value="F:ATPase-coupled transmembrane transporter activity"/>
    <property type="evidence" value="ECO:0007669"/>
    <property type="project" value="InterPro"/>
</dbReference>
<organism evidence="8 9">
    <name type="scientific">Actinacidiphila paucisporea</name>
    <dbReference type="NCBI Taxonomy" id="310782"/>
    <lineage>
        <taxon>Bacteria</taxon>
        <taxon>Bacillati</taxon>
        <taxon>Actinomycetota</taxon>
        <taxon>Actinomycetes</taxon>
        <taxon>Kitasatosporales</taxon>
        <taxon>Streptomycetaceae</taxon>
        <taxon>Actinacidiphila</taxon>
    </lineage>
</organism>
<evidence type="ECO:0000256" key="1">
    <source>
        <dbReference type="ARBA" id="ARBA00004418"/>
    </source>
</evidence>
<feature type="region of interest" description="Disordered" evidence="5">
    <location>
        <begin position="24"/>
        <end position="48"/>
    </location>
</feature>
<dbReference type="PANTHER" id="PTHR30024:SF47">
    <property type="entry name" value="TAURINE-BINDING PERIPLASMIC PROTEIN"/>
    <property type="match status" value="1"/>
</dbReference>
<feature type="chain" id="PRO_5039339783" evidence="6">
    <location>
        <begin position="22"/>
        <end position="352"/>
    </location>
</feature>
<feature type="compositionally biased region" description="Gly residues" evidence="5">
    <location>
        <begin position="32"/>
        <end position="48"/>
    </location>
</feature>
<feature type="signal peptide" evidence="6">
    <location>
        <begin position="1"/>
        <end position="21"/>
    </location>
</feature>
<dbReference type="PANTHER" id="PTHR30024">
    <property type="entry name" value="ALIPHATIC SULFONATES-BINDING PROTEIN-RELATED"/>
    <property type="match status" value="1"/>
</dbReference>
<keyword evidence="9" id="KW-1185">Reference proteome</keyword>
<sequence length="352" mass="35911">MSLSRRALIASLSATTLSLTAVGCSSKDGSDSKGGSGGSGAAGKAGGAGGTRKIRFGYIADFNGSSLLAIADDQDLWKKAGLSPSISVFTNGPIQIQALGAGDLDFGYIGPGAMWLPASGKAKVIAVDTLTDADRVIARPGITSIEQLAGRKVGVPEGTSGEMILNLALKKAGMTEKDIKKVPMDPSTLVAAFSSGQIDGAGFFYPLVETIKKRVPKLVELAADTDFPDHSFPTAFVSGPKTDPALTAKVVGVLAQANDWRAANKDRAISLAAKMLQVTDAQAGSDAANVQLLTTADLVAKTKDGTVDGWLNGLAEFFVGTGQLAKAPAPSTYYDGAAFVAAAQAAGKATTR</sequence>
<evidence type="ECO:0000256" key="4">
    <source>
        <dbReference type="ARBA" id="ARBA00022729"/>
    </source>
</evidence>
<dbReference type="GO" id="GO:0016020">
    <property type="term" value="C:membrane"/>
    <property type="evidence" value="ECO:0007669"/>
    <property type="project" value="InterPro"/>
</dbReference>
<evidence type="ECO:0000256" key="3">
    <source>
        <dbReference type="ARBA" id="ARBA00022448"/>
    </source>
</evidence>
<dbReference type="OrthoDB" id="7374754at2"/>
<dbReference type="SMART" id="SM00062">
    <property type="entry name" value="PBPb"/>
    <property type="match status" value="1"/>
</dbReference>
<comment type="subcellular location">
    <subcellularLocation>
        <location evidence="1">Periplasm</location>
    </subcellularLocation>
</comment>
<keyword evidence="3" id="KW-0813">Transport</keyword>
<dbReference type="SUPFAM" id="SSF53850">
    <property type="entry name" value="Periplasmic binding protein-like II"/>
    <property type="match status" value="1"/>
</dbReference>
<dbReference type="AlphaFoldDB" id="A0A1M7PER4"/>
<comment type="similarity">
    <text evidence="2">Belongs to the bacterial solute-binding protein SsuA/TauA family.</text>
</comment>
<evidence type="ECO:0000313" key="9">
    <source>
        <dbReference type="Proteomes" id="UP000184111"/>
    </source>
</evidence>
<name>A0A1M7PER4_9ACTN</name>
<dbReference type="Pfam" id="PF09084">
    <property type="entry name" value="NMT1"/>
    <property type="match status" value="1"/>
</dbReference>
<dbReference type="Gene3D" id="3.40.190.10">
    <property type="entry name" value="Periplasmic binding protein-like II"/>
    <property type="match status" value="2"/>
</dbReference>
<protein>
    <submittedName>
        <fullName evidence="8">NitT/TauT family transport system substrate-binding protein</fullName>
    </submittedName>
</protein>
<accession>A0A1M7PER4</accession>
<evidence type="ECO:0000259" key="7">
    <source>
        <dbReference type="SMART" id="SM00062"/>
    </source>
</evidence>
<dbReference type="EMBL" id="FRBI01000023">
    <property type="protein sequence ID" value="SHN15451.1"/>
    <property type="molecule type" value="Genomic_DNA"/>
</dbReference>
<proteinExistence type="inferred from homology"/>
<keyword evidence="4 6" id="KW-0732">Signal</keyword>
<dbReference type="RefSeq" id="WP_073501632.1">
    <property type="nucleotide sequence ID" value="NZ_FRBI01000023.1"/>
</dbReference>
<dbReference type="InterPro" id="IPR015168">
    <property type="entry name" value="SsuA/THI5"/>
</dbReference>
<dbReference type="PROSITE" id="PS51257">
    <property type="entry name" value="PROKAR_LIPOPROTEIN"/>
    <property type="match status" value="1"/>
</dbReference>
<dbReference type="NCBIfam" id="TIGR01728">
    <property type="entry name" value="SsuA_fam"/>
    <property type="match status" value="1"/>
</dbReference>
<dbReference type="InterPro" id="IPR010067">
    <property type="entry name" value="ABC_SsuA_sub-bd"/>
</dbReference>
<dbReference type="InterPro" id="IPR001638">
    <property type="entry name" value="Solute-binding_3/MltF_N"/>
</dbReference>